<organism evidence="1 2">
    <name type="scientific">Anaerobacillus arseniciselenatis</name>
    <dbReference type="NCBI Taxonomy" id="85682"/>
    <lineage>
        <taxon>Bacteria</taxon>
        <taxon>Bacillati</taxon>
        <taxon>Bacillota</taxon>
        <taxon>Bacilli</taxon>
        <taxon>Bacillales</taxon>
        <taxon>Bacillaceae</taxon>
        <taxon>Anaerobacillus</taxon>
    </lineage>
</organism>
<reference evidence="1 2" key="1">
    <citation type="submission" date="2016-10" db="EMBL/GenBank/DDBJ databases">
        <title>Draft genome sequences of four alkaliphilic bacteria belonging to the Anaerobacillus genus.</title>
        <authorList>
            <person name="Bassil N.M."/>
            <person name="Lloyd J.R."/>
        </authorList>
    </citation>
    <scope>NUCLEOTIDE SEQUENCE [LARGE SCALE GENOMIC DNA]</scope>
    <source>
        <strain evidence="1 2">DSM 15340</strain>
    </source>
</reference>
<evidence type="ECO:0000313" key="1">
    <source>
        <dbReference type="EMBL" id="OIJ13869.1"/>
    </source>
</evidence>
<evidence type="ECO:0000313" key="2">
    <source>
        <dbReference type="Proteomes" id="UP000180098"/>
    </source>
</evidence>
<proteinExistence type="predicted"/>
<protein>
    <submittedName>
        <fullName evidence="1">Uncharacterized protein</fullName>
    </submittedName>
</protein>
<name>A0A1S2LMW0_9BACI</name>
<gene>
    <name evidence="1" type="ORF">BKP35_08830</name>
</gene>
<comment type="caution">
    <text evidence="1">The sequence shown here is derived from an EMBL/GenBank/DDBJ whole genome shotgun (WGS) entry which is preliminary data.</text>
</comment>
<keyword evidence="2" id="KW-1185">Reference proteome</keyword>
<accession>A0A1S2LMW0</accession>
<dbReference type="EMBL" id="MLQQ01000013">
    <property type="protein sequence ID" value="OIJ13869.1"/>
    <property type="molecule type" value="Genomic_DNA"/>
</dbReference>
<dbReference type="Gene3D" id="3.90.25.10">
    <property type="entry name" value="UDP-galactose 4-epimerase, domain 1"/>
    <property type="match status" value="1"/>
</dbReference>
<dbReference type="Proteomes" id="UP000180098">
    <property type="component" value="Unassembled WGS sequence"/>
</dbReference>
<sequence>MILGYFNVARAYMNGVLGEDHSPETHLIPIILQVALGQREPFRFSVMIMTRKMERVLEIIFM</sequence>
<dbReference type="AlphaFoldDB" id="A0A1S2LMW0"/>